<protein>
    <submittedName>
        <fullName evidence="1">Uncharacterized protein</fullName>
    </submittedName>
</protein>
<dbReference type="EMBL" id="JAVRRJ010000002">
    <property type="protein sequence ID" value="KAK5088938.1"/>
    <property type="molecule type" value="Genomic_DNA"/>
</dbReference>
<accession>A0AAN7T5C8</accession>
<evidence type="ECO:0000313" key="2">
    <source>
        <dbReference type="Proteomes" id="UP001309876"/>
    </source>
</evidence>
<sequence length="337" mass="37416">MSSPIQISLFTSSGRIFSRHGCRNGFHGNNRNDNLNQHRLNDSESCKRFSDLKFLSLKLVYEFDQYDFPANIRQIATGIGAGVVAGVVKGPVSPPGPKNVNRRGFDDPQAVDMTIYSRFNGPLREQTLNSLAGAEFKLGTQQGEDTTSMAFWTNWPDHQMRLKTIDADPACLRGIFETTLPDEDEPARGTWLIAMPEEGESEELAERSISSFVNVLAFIHPDDLAANLTSTAEDRLVTDTTVDFFRSLPAAILHEASLDRFGHNQILASFNDVGRVLKPRNVQASDAFHKSLLREASNSADQTLGLKAIDFVFSQHFDGCYLGTEECVEDPWAGLRQ</sequence>
<keyword evidence="2" id="KW-1185">Reference proteome</keyword>
<gene>
    <name evidence="1" type="ORF">LTR05_003162</name>
</gene>
<name>A0AAN7T5C8_9EURO</name>
<dbReference type="AlphaFoldDB" id="A0AAN7T5C8"/>
<reference evidence="1 2" key="1">
    <citation type="submission" date="2023-08" db="EMBL/GenBank/DDBJ databases">
        <title>Black Yeasts Isolated from many extreme environments.</title>
        <authorList>
            <person name="Coleine C."/>
            <person name="Stajich J.E."/>
            <person name="Selbmann L."/>
        </authorList>
    </citation>
    <scope>NUCLEOTIDE SEQUENCE [LARGE SCALE GENOMIC DNA]</scope>
    <source>
        <strain evidence="1 2">CCFEE 5910</strain>
    </source>
</reference>
<organism evidence="1 2">
    <name type="scientific">Lithohypha guttulata</name>
    <dbReference type="NCBI Taxonomy" id="1690604"/>
    <lineage>
        <taxon>Eukaryota</taxon>
        <taxon>Fungi</taxon>
        <taxon>Dikarya</taxon>
        <taxon>Ascomycota</taxon>
        <taxon>Pezizomycotina</taxon>
        <taxon>Eurotiomycetes</taxon>
        <taxon>Chaetothyriomycetidae</taxon>
        <taxon>Chaetothyriales</taxon>
        <taxon>Trichomeriaceae</taxon>
        <taxon>Lithohypha</taxon>
    </lineage>
</organism>
<evidence type="ECO:0000313" key="1">
    <source>
        <dbReference type="EMBL" id="KAK5088938.1"/>
    </source>
</evidence>
<comment type="caution">
    <text evidence="1">The sequence shown here is derived from an EMBL/GenBank/DDBJ whole genome shotgun (WGS) entry which is preliminary data.</text>
</comment>
<proteinExistence type="predicted"/>
<dbReference type="Proteomes" id="UP001309876">
    <property type="component" value="Unassembled WGS sequence"/>
</dbReference>